<dbReference type="SUPFAM" id="SSF52777">
    <property type="entry name" value="CoA-dependent acyltransferases"/>
    <property type="match status" value="8"/>
</dbReference>
<evidence type="ECO:0000259" key="4">
    <source>
        <dbReference type="PROSITE" id="PS50075"/>
    </source>
</evidence>
<proteinExistence type="predicted"/>
<dbReference type="CDD" id="cd19531">
    <property type="entry name" value="LCL_NRPS-like"/>
    <property type="match status" value="3"/>
</dbReference>
<comment type="cofactor">
    <cofactor evidence="1">
        <name>pantetheine 4'-phosphate</name>
        <dbReference type="ChEBI" id="CHEBI:47942"/>
    </cofactor>
</comment>
<dbReference type="PROSITE" id="PS00012">
    <property type="entry name" value="PHOSPHOPANTETHEINE"/>
    <property type="match status" value="1"/>
</dbReference>
<dbReference type="FunFam" id="3.30.559.10:FF:000012">
    <property type="entry name" value="Non-ribosomal peptide synthetase"/>
    <property type="match status" value="1"/>
</dbReference>
<dbReference type="InterPro" id="IPR036736">
    <property type="entry name" value="ACP-like_sf"/>
</dbReference>
<dbReference type="SUPFAM" id="SSF56801">
    <property type="entry name" value="Acetyl-CoA synthetase-like"/>
    <property type="match status" value="5"/>
</dbReference>
<dbReference type="InterPro" id="IPR010071">
    <property type="entry name" value="AA_adenyl_dom"/>
</dbReference>
<protein>
    <submittedName>
        <fullName evidence="5">Amino acid adenylation domain-containing protein</fullName>
    </submittedName>
</protein>
<dbReference type="Gene3D" id="3.30.300.30">
    <property type="match status" value="4"/>
</dbReference>
<dbReference type="GO" id="GO:0043041">
    <property type="term" value="P:amino acid activation for nonribosomal peptide biosynthetic process"/>
    <property type="evidence" value="ECO:0007669"/>
    <property type="project" value="TreeGrafter"/>
</dbReference>
<dbReference type="FunFam" id="1.10.1200.10:FF:000016">
    <property type="entry name" value="Non-ribosomal peptide synthase"/>
    <property type="match status" value="4"/>
</dbReference>
<dbReference type="InterPro" id="IPR023213">
    <property type="entry name" value="CAT-like_dom_sf"/>
</dbReference>
<dbReference type="Pfam" id="PF13193">
    <property type="entry name" value="AMP-binding_C"/>
    <property type="match status" value="4"/>
</dbReference>
<dbReference type="Gene3D" id="3.40.50.12780">
    <property type="entry name" value="N-terminal domain of ligase-like"/>
    <property type="match status" value="1"/>
</dbReference>
<dbReference type="GO" id="GO:0031177">
    <property type="term" value="F:phosphopantetheine binding"/>
    <property type="evidence" value="ECO:0007669"/>
    <property type="project" value="InterPro"/>
</dbReference>
<comment type="caution">
    <text evidence="5">The sequence shown here is derived from an EMBL/GenBank/DDBJ whole genome shotgun (WGS) entry which is preliminary data.</text>
</comment>
<name>A0A2P5K6N8_9BURK</name>
<dbReference type="InterPro" id="IPR006162">
    <property type="entry name" value="Ppantetheine_attach_site"/>
</dbReference>
<dbReference type="Gene3D" id="2.30.38.10">
    <property type="entry name" value="Luciferase, Domain 3"/>
    <property type="match status" value="4"/>
</dbReference>
<dbReference type="FunFam" id="2.30.38.10:FF:000001">
    <property type="entry name" value="Non-ribosomal peptide synthetase PvdI"/>
    <property type="match status" value="4"/>
</dbReference>
<dbReference type="GO" id="GO:0003824">
    <property type="term" value="F:catalytic activity"/>
    <property type="evidence" value="ECO:0007669"/>
    <property type="project" value="InterPro"/>
</dbReference>
<dbReference type="Gene3D" id="3.40.50.980">
    <property type="match status" value="8"/>
</dbReference>
<dbReference type="PANTHER" id="PTHR45527:SF1">
    <property type="entry name" value="FATTY ACID SYNTHASE"/>
    <property type="match status" value="1"/>
</dbReference>
<feature type="domain" description="Carrier" evidence="4">
    <location>
        <begin position="2657"/>
        <end position="2731"/>
    </location>
</feature>
<dbReference type="InterPro" id="IPR000873">
    <property type="entry name" value="AMP-dep_synth/lig_dom"/>
</dbReference>
<dbReference type="GO" id="GO:0005737">
    <property type="term" value="C:cytoplasm"/>
    <property type="evidence" value="ECO:0007669"/>
    <property type="project" value="TreeGrafter"/>
</dbReference>
<dbReference type="RefSeq" id="WP_146064104.1">
    <property type="nucleotide sequence ID" value="NZ_PRDW01000027.1"/>
</dbReference>
<dbReference type="FunFam" id="3.40.50.12780:FF:000012">
    <property type="entry name" value="Non-ribosomal peptide synthetase"/>
    <property type="match status" value="4"/>
</dbReference>
<gene>
    <name evidence="5" type="ORF">B0O95_1271</name>
</gene>
<dbReference type="SMART" id="SM00823">
    <property type="entry name" value="PKS_PP"/>
    <property type="match status" value="4"/>
</dbReference>
<evidence type="ECO:0000256" key="3">
    <source>
        <dbReference type="ARBA" id="ARBA00022553"/>
    </source>
</evidence>
<dbReference type="Gene3D" id="3.30.559.10">
    <property type="entry name" value="Chloramphenicol acetyltransferase-like domain"/>
    <property type="match status" value="4"/>
</dbReference>
<dbReference type="GO" id="GO:0072330">
    <property type="term" value="P:monocarboxylic acid biosynthetic process"/>
    <property type="evidence" value="ECO:0007669"/>
    <property type="project" value="UniProtKB-ARBA"/>
</dbReference>
<reference evidence="5 6" key="1">
    <citation type="submission" date="2018-01" db="EMBL/GenBank/DDBJ databases">
        <title>Genomic Encyclopedia of Type Strains, Phase III (KMG-III): the genomes of soil and plant-associated and newly described type strains.</title>
        <authorList>
            <person name="Whitman W."/>
        </authorList>
    </citation>
    <scope>NUCLEOTIDE SEQUENCE [LARGE SCALE GENOMIC DNA]</scope>
    <source>
        <strain evidence="5 6">HKI456</strain>
    </source>
</reference>
<dbReference type="InterPro" id="IPR025110">
    <property type="entry name" value="AMP-bd_C"/>
</dbReference>
<evidence type="ECO:0000256" key="2">
    <source>
        <dbReference type="ARBA" id="ARBA00022450"/>
    </source>
</evidence>
<feature type="non-terminal residue" evidence="5">
    <location>
        <position position="4492"/>
    </location>
</feature>
<feature type="domain" description="Carrier" evidence="4">
    <location>
        <begin position="3747"/>
        <end position="3821"/>
    </location>
</feature>
<dbReference type="InterPro" id="IPR042099">
    <property type="entry name" value="ANL_N_sf"/>
</dbReference>
<dbReference type="PANTHER" id="PTHR45527">
    <property type="entry name" value="NONRIBOSOMAL PEPTIDE SYNTHETASE"/>
    <property type="match status" value="1"/>
</dbReference>
<dbReference type="Gene3D" id="3.30.559.30">
    <property type="entry name" value="Nonribosomal peptide synthetase, condensation domain"/>
    <property type="match status" value="4"/>
</dbReference>
<feature type="non-terminal residue" evidence="5">
    <location>
        <position position="1"/>
    </location>
</feature>
<dbReference type="Proteomes" id="UP000243096">
    <property type="component" value="Unassembled WGS sequence"/>
</dbReference>
<dbReference type="PROSITE" id="PS50075">
    <property type="entry name" value="CARRIER"/>
    <property type="match status" value="4"/>
</dbReference>
<dbReference type="SUPFAM" id="SSF47336">
    <property type="entry name" value="ACP-like"/>
    <property type="match status" value="4"/>
</dbReference>
<keyword evidence="6" id="KW-1185">Reference proteome</keyword>
<dbReference type="CDD" id="cd05930">
    <property type="entry name" value="A_NRPS"/>
    <property type="match status" value="4"/>
</dbReference>
<dbReference type="InterPro" id="IPR045851">
    <property type="entry name" value="AMP-bd_C_sf"/>
</dbReference>
<dbReference type="Pfam" id="PF00501">
    <property type="entry name" value="AMP-binding"/>
    <property type="match status" value="5"/>
</dbReference>
<dbReference type="InterPro" id="IPR001242">
    <property type="entry name" value="Condensation_dom"/>
</dbReference>
<dbReference type="Pfam" id="PF00668">
    <property type="entry name" value="Condensation"/>
    <property type="match status" value="4"/>
</dbReference>
<keyword evidence="2" id="KW-0596">Phosphopantetheine</keyword>
<dbReference type="OrthoDB" id="6297021at2"/>
<dbReference type="Gene3D" id="1.10.1200.10">
    <property type="entry name" value="ACP-like"/>
    <property type="match status" value="4"/>
</dbReference>
<dbReference type="Pfam" id="PF00550">
    <property type="entry name" value="PP-binding"/>
    <property type="match status" value="4"/>
</dbReference>
<organism evidence="5 6">
    <name type="scientific">Mycetohabitans endofungorum</name>
    <dbReference type="NCBI Taxonomy" id="417203"/>
    <lineage>
        <taxon>Bacteria</taxon>
        <taxon>Pseudomonadati</taxon>
        <taxon>Pseudomonadota</taxon>
        <taxon>Betaproteobacteria</taxon>
        <taxon>Burkholderiales</taxon>
        <taxon>Burkholderiaceae</taxon>
        <taxon>Mycetohabitans</taxon>
    </lineage>
</organism>
<feature type="domain" description="Carrier" evidence="4">
    <location>
        <begin position="549"/>
        <end position="623"/>
    </location>
</feature>
<dbReference type="InterPro" id="IPR020806">
    <property type="entry name" value="PKS_PP-bd"/>
</dbReference>
<dbReference type="NCBIfam" id="NF003417">
    <property type="entry name" value="PRK04813.1"/>
    <property type="match status" value="5"/>
</dbReference>
<feature type="domain" description="Carrier" evidence="4">
    <location>
        <begin position="1606"/>
        <end position="1680"/>
    </location>
</feature>
<evidence type="ECO:0000256" key="1">
    <source>
        <dbReference type="ARBA" id="ARBA00001957"/>
    </source>
</evidence>
<dbReference type="FunFam" id="3.40.50.980:FF:000001">
    <property type="entry name" value="Non-ribosomal peptide synthetase"/>
    <property type="match status" value="5"/>
</dbReference>
<dbReference type="CDD" id="cd19544">
    <property type="entry name" value="E-C_NRPS"/>
    <property type="match status" value="1"/>
</dbReference>
<dbReference type="EMBL" id="PRDW01000027">
    <property type="protein sequence ID" value="PPB80692.1"/>
    <property type="molecule type" value="Genomic_DNA"/>
</dbReference>
<sequence>QMLEADERQLLLQTWNATAAPYPAHQCLHQLFEAQVQRSPEATALVYEAQTLSYAQLNAWANRLAHRLIELGVKLDARVAICVERSPAMVVGLLAIMKAGGACVPLDPAYPCERLAHILNDAAPTIVLADAMGRATLGETALACRTVLEPDVPLDQVAPNPRVAELTPRHLAYVIYTSGSTGTPKGVMIEHVQIARLFEVTKLNGTLNEDQALFDRPRGYSLTPADRVLQKAPFNFDVSIWELFWTLLNGATLVVADADAHKDPVALMDLIAQERITTVHFVPSMLSIFLDTEGVQRCTSVKHLICGGEALPGATVQRCQTLLPDAQVHNLYGPAENPIGTTFWTCPVACVEDNIPIGRPIANTRVYLLDAHGQPVPLGAVGELSIGGAGVARGYLNRPELTAERFVPDPFSEDANARLYKTGDLARYLPDGNLEFVGRNDDQVKIRGFRIEPGEIEACLTAHPQVRDAVVLATGEGSAKRLAAYVQAEADAHLASTLRAHVAASLPEYMVPSAFVRLDAWPLTPNGKLDRRALPAPDDAALAHQAYEAPQGELETTLAAIWAELLGVERVGRHDSFFALGGHSLLAVRLMNRVRALGADVPLAALFATPTLAAFAAALDAHWQQGTDTLPEITPVSREGSLPLSFAQQRLWFLAQLDGVSDTYHIPLALHVRGPLDRAAWQQALDALLTRHEALRSTFVSVDGQPQVRLLPADTGVPLRWHDLRGVPDAQAQLARLRYEAAHAPFDLAQGLLIHACGIQVADDEHVVLLIHHHIVSDGWSIGVLARELSALYAASIGAQANPLLPLTVQYPDYAAWQRQWLTGERLQAQSDYWRATLADAPVLLALPTDRPRPAQQSFAGAQVPVQIDASTTQALKRLSGEYGATLFMTVLAAWSAVLSRLSGQHDVVIGTPSANRGHAAIEPLIGFFVNTLALRVDLSGEPDTAQLLARVRRTTLDAQAHQDLPFEQVVEVVQPPRRLNHTPLFQVMFAWQNNESGEWRLPGLTATPAELEYDVVKFDLELNLCEASDEIIGSLAYATALFDRSTIERHVGYLQTMLRAMVAHPQQPVATLELLSPAERQLLLQTWNATQQAYPKHRCVHQLFEAQVERTPEAPALVYEDQTLSYAQLNARANRLAYQLIEWGVRPDTRVAICVERSPALVVGLLAILKAGGAYVPLDPSYPSERLAHILADAAPSIVLADAAGRSALSDAALAECTVLDPTILPALPDTNPSVAELTTRHMAYVIYTSGSTGTPKGVMVEHRGLSNYLSWAMWAYAFEEGAVVSSSLSFDATVTSLWTPLLYGSTVKLLSAGNEIEALETYVRQAQSEGLVKITPVHLDILGQRLQQEGIRTRVAAFVIGGEALNASTVAMWQLIQPSIRLINEYGPTETVVGCAVYEASTPLPQFGSVPIGRPIANTRIYLLDAYGQPVPLGAVGELYIGGAGVARGYLNRPELTAERFVPDPFSDEADARLYKTGDVARYRPDGNLEYLGRNDEQVKIRGFRIEPGEIEACLTAHPQVRDAVVLATGEGSAKRLVAYVQAEADEHLASTLRAHVAASLPEYMVPSAFVRLDAWPLTPNGKLDRRALPAPDDDALAHQVYEAPQGELETTLAAIWAELLGVERVGRHDSFFALGGHSLLAVRLINRVSGLGADVPLATLFATPTLAAFAAALDAPLQQGADALPEITPVSREGRLPLSFAQQRLWFLAQLDGASDTYHMPLALHVRGPLDRAAWQQALDALFARHEALRSTFVSVEGQPQVQLLPADTGVPLRWHDLRGVPDADVQLSRLSHEAAHAPFDLARGPLIHACGIQVADDEHVVLLTQHHIVSDGWSIGVLTREFSALYAASVGAQADPLPPLVVQYPDYAAWQRQWLTGERLQAQSDYWRATLADAPVLLALPTDRPRPAQQSFAGAHVPVRIDARTTQALKRLSAEHGTTLFMTVLAAWSVVLARLSGQCDVVIGTPSANRGHAAIEPLIGFFVNTLALRVDLSDEPNTSELLKRVRRTTLDAQAHQDLPFEQVVEIVQPPRRLNHTPLFQVMLAWQNNEPGEWRLPGLTVTPAELEYDVVKFDLELNLCEAGDEVVGSLAYATALFDQATIERHVGYLQTMLRAMVACPQQPVATLELLSPAERQLLLQTWNATQQAYPKHRCVHQLFEAQVERTPEATALVYEEQALSYAQLNAQANRLAHQLIEWGVKPDARVAICVQRSPALVVGLLAILKAGGAYVPLDPNYPSERLVHILTDAAPAIVLADAAGRAALGDAALASCTVLDPATLPALPDTNPSVAELTARHLAYVIYTSGSTGTPKGVMVEHRGVVNLALAQIACFGVQPTSRIVQFASFSFDASASEILMAFGSGAALYLPPETARHDRHALWDYLASHAITHATLPPALLQHGADLASLGSSLTLILAGEAPSATLVRDLAKQGTVFNAYGPTETTVCATAWRGARDFSGEVSIGRPIANTRVYLLDAHGQPVPLGAAGELYIGGAGVARGYLNRPELTAERFVPDPFSEGADARLYKTGDLARYLPDGNLEFLGRNDDQVKIRGFRIEPGEIEACLTAHPQVRDAMVLAIGEGSDKRLVAYVQAEADEHLASTLRAQVAASLPEYMVPSAFVRLDAWPLTPNGKLDRRALPAPDDEALAHQVYEAPQGELETTLAAIWAELLGVKQVGRHDSFFALGGHSLLAVQFIERLRRRGLSVSVRLLFEAPTLSALVQTLGQRRDVVVPANAITPDTSAITPSMLPLIELTQADIDKIVEQVPQGVTNIQDIYALSPLQDGLLFHHLLAHDGDPYLLILQLAFDTRARLDQYLHALQQVIDRHDILRTAFVWEGVSTPAQVVWRHARLPVTELTLDAADGPIAEQLARRFDPRHTRLDLTQAPLLHCAIAQDSEGRWLLTQRLHHLIIDHSTLEVMHAEVGAFIEGRGDTLPPAQPFRDLVAQARLGVSQAEHERFFTEQLADIDEPTLPFGLAQVQHDGSDVSESHRMLPPALNDRLRAHAKRLGVSLASLCHLAWAQVLARASGQQRVVFGTVLFGRMQAGEGADRAMGLFINTLPLRVDLDGSVQAAVHVTHARLAALLEHEHASLALAQRCSGVPAGTPLFSALLNYRHNAMDSSERSGLPGVELLSARERTNYPLILSVDDDGQSLRLTAQVVSSLEPERVCAYMQQALHSLADALEAMPDTAVQQLQVLPEAERQLLLQTWNATAAPYPDQCLHQLFEAQVKRTPEAPALVFENQMFSYAQLNAQANRLAHQLIELGVEPDARVAICVERSPAMVVGLLAIMKAGGACVPLDPAYPCERLAHILHDAAPTIVLADATGRATLGEEALACRTVLEPDVALDQVATNPRVAELTPRHLAYVIYTSGSTGTSKGVMIEHGQIARLFEGTKPNGTLSEDQALIDRPRGYSLTPADRVLQKTSFNFDISIWELFGTLLNGATLIVADADIHKDPVALKDLIVHERITTVYFVPSILSIFLDTEGVQRCTSVKHLICSGEALSGATSQRCQTLLPDAQVHNLYGPTENALGTTFWTCPVACVEDNIPIGRPIANTRVYLLDAHGQPVPLGAVGELYIGGAGVARGYLNRPELTAERFVPDPFSDDADARLYKTGDLARYRPDGNLEFLGRNDEQVKIRGFRIEPGEIEACLTAHPQVRDAVVLATGEGSAKRLVAYVQAEADAHLASTLRAHVAASLPEYMVPSAFVRLDAFPLTPNGKLDRRALPAPDDDALAHQAYEAPQGELETTLAAIWAELLGVERVGRHDSFFALGGHSLLAVRLMNRVKGLGADVPLATLFATPTLTAFAAALDAHWQQGTDTLPEIAPVSREGSLPLSFAQQRLWFLAQLDGVSDTYHIPLALHVRGPLDRAAWQQALDALLARHEALRSTFVSVDGQPQVRLLPADTGVPLRWHDLRGVPDADVQLSRLSHEVAHAPFDLARGPLIHACGIQVADDEHVMLLTQHHIVSDGWSIGVLARELSALYAASVGAQADPLPPLAVQYPDYAAWQRRWLTGERLQAQSDYWRVTLADTPVRLALPTDRPRPAQQSFAGAQVPVRIDAATTQALKCLSAEHGTTLFMTVLAAWSAVLARLSGQHDVVIGTPSANRGHAAIEPLIGFFVNTLALRVDLSDEPNTSELLKRVRRTTLDAQAHQDLPFEQVVEIVQPPRRLNHTPLFQMMLAWQNNEPGEWRLPGLTATPAELEYDVVKFDLELNLSEAGDEVIGSLAYATALFDRSTIERHVGYLQTMLRAMVACPQQPVATLELLSPDERQLLLQTWNATQRDYPSHLCIHQLFEAQVERTPEAPALVYEDQALSYAQLNARANRLAHQLIEWGVRPDTRVAICVERSPALVVGLLAILKAGGAYVPLDPNYPSERLVHILADAAPSIVLADAAGRAALGDAALAECTVLDPTTLPALPDANPSVTGLTARHLAYVIYTSGSTGTPKGVMVPHHAIARLVINNGYVDIGTGDRVAFAANPAFD</sequence>
<accession>A0A2P5K6N8</accession>
<dbReference type="FunFam" id="3.30.300.30:FF:000010">
    <property type="entry name" value="Enterobactin synthetase component F"/>
    <property type="match status" value="4"/>
</dbReference>
<dbReference type="NCBIfam" id="TIGR01733">
    <property type="entry name" value="AA-adenyl-dom"/>
    <property type="match status" value="4"/>
</dbReference>
<dbReference type="InterPro" id="IPR020845">
    <property type="entry name" value="AMP-binding_CS"/>
</dbReference>
<evidence type="ECO:0000313" key="5">
    <source>
        <dbReference type="EMBL" id="PPB80692.1"/>
    </source>
</evidence>
<dbReference type="PROSITE" id="PS00455">
    <property type="entry name" value="AMP_BINDING"/>
    <property type="match status" value="5"/>
</dbReference>
<dbReference type="InterPro" id="IPR009081">
    <property type="entry name" value="PP-bd_ACP"/>
</dbReference>
<keyword evidence="3" id="KW-0597">Phosphoprotein</keyword>
<evidence type="ECO:0000313" key="6">
    <source>
        <dbReference type="Proteomes" id="UP000243096"/>
    </source>
</evidence>
<dbReference type="GO" id="GO:0044550">
    <property type="term" value="P:secondary metabolite biosynthetic process"/>
    <property type="evidence" value="ECO:0007669"/>
    <property type="project" value="UniProtKB-ARBA"/>
</dbReference>